<proteinExistence type="predicted"/>
<evidence type="ECO:0000313" key="3">
    <source>
        <dbReference type="Proteomes" id="UP000494165"/>
    </source>
</evidence>
<comment type="caution">
    <text evidence="2">The sequence shown here is derived from an EMBL/GenBank/DDBJ whole genome shotgun (WGS) entry which is preliminary data.</text>
</comment>
<accession>A0A8S1CUG4</accession>
<sequence length="180" mass="20029">MEPLWTAVDASPRDPSPGEDPRTSGRKTRSCHERWFNAPLGLSDPLRDWQPPPHFQKGESPSSKAFTNCRLKAALAVGDVIGRGRARLQIWRRLSVLWFYRLEESNSKSIAASSPEPISHSEVFCSLLVPRFTSRSCAARSSTPNLWNRGGIYRGLMKTRSFSAAACAADKILIFDLSVP</sequence>
<protein>
    <submittedName>
        <fullName evidence="2">Uncharacterized protein</fullName>
    </submittedName>
</protein>
<organism evidence="2 3">
    <name type="scientific">Cloeon dipterum</name>
    <dbReference type="NCBI Taxonomy" id="197152"/>
    <lineage>
        <taxon>Eukaryota</taxon>
        <taxon>Metazoa</taxon>
        <taxon>Ecdysozoa</taxon>
        <taxon>Arthropoda</taxon>
        <taxon>Hexapoda</taxon>
        <taxon>Insecta</taxon>
        <taxon>Pterygota</taxon>
        <taxon>Palaeoptera</taxon>
        <taxon>Ephemeroptera</taxon>
        <taxon>Pisciforma</taxon>
        <taxon>Baetidae</taxon>
        <taxon>Cloeon</taxon>
    </lineage>
</organism>
<keyword evidence="3" id="KW-1185">Reference proteome</keyword>
<dbReference type="EMBL" id="CADEPI010000107">
    <property type="protein sequence ID" value="CAB3375098.1"/>
    <property type="molecule type" value="Genomic_DNA"/>
</dbReference>
<dbReference type="Proteomes" id="UP000494165">
    <property type="component" value="Unassembled WGS sequence"/>
</dbReference>
<evidence type="ECO:0000256" key="1">
    <source>
        <dbReference type="SAM" id="MobiDB-lite"/>
    </source>
</evidence>
<name>A0A8S1CUG4_9INSE</name>
<feature type="region of interest" description="Disordered" evidence="1">
    <location>
        <begin position="1"/>
        <end position="63"/>
    </location>
</feature>
<evidence type="ECO:0000313" key="2">
    <source>
        <dbReference type="EMBL" id="CAB3375098.1"/>
    </source>
</evidence>
<reference evidence="2 3" key="1">
    <citation type="submission" date="2020-04" db="EMBL/GenBank/DDBJ databases">
        <authorList>
            <person name="Alioto T."/>
            <person name="Alioto T."/>
            <person name="Gomez Garrido J."/>
        </authorList>
    </citation>
    <scope>NUCLEOTIDE SEQUENCE [LARGE SCALE GENOMIC DNA]</scope>
</reference>
<gene>
    <name evidence="2" type="ORF">CLODIP_2_CD13031</name>
</gene>
<dbReference type="AlphaFoldDB" id="A0A8S1CUG4"/>